<name>A0ABQ9HQF1_9NEOP</name>
<dbReference type="EMBL" id="JARBHB010000004">
    <property type="protein sequence ID" value="KAJ8886344.1"/>
    <property type="molecule type" value="Genomic_DNA"/>
</dbReference>
<proteinExistence type="predicted"/>
<organism evidence="1 2">
    <name type="scientific">Dryococelus australis</name>
    <dbReference type="NCBI Taxonomy" id="614101"/>
    <lineage>
        <taxon>Eukaryota</taxon>
        <taxon>Metazoa</taxon>
        <taxon>Ecdysozoa</taxon>
        <taxon>Arthropoda</taxon>
        <taxon>Hexapoda</taxon>
        <taxon>Insecta</taxon>
        <taxon>Pterygota</taxon>
        <taxon>Neoptera</taxon>
        <taxon>Polyneoptera</taxon>
        <taxon>Phasmatodea</taxon>
        <taxon>Verophasmatodea</taxon>
        <taxon>Anareolatae</taxon>
        <taxon>Phasmatidae</taxon>
        <taxon>Eurycanthinae</taxon>
        <taxon>Dryococelus</taxon>
    </lineage>
</organism>
<keyword evidence="2" id="KW-1185">Reference proteome</keyword>
<accession>A0ABQ9HQF1</accession>
<evidence type="ECO:0000313" key="1">
    <source>
        <dbReference type="EMBL" id="KAJ8886344.1"/>
    </source>
</evidence>
<evidence type="ECO:0000313" key="2">
    <source>
        <dbReference type="Proteomes" id="UP001159363"/>
    </source>
</evidence>
<sequence>MGKSAVVMVLQPYRTTPLVLPGAKVKKDTPATTMSYLRHHPNPLFRAAPPHYDSSSEVIMKQKVNESYFSTPSHLLCV</sequence>
<comment type="caution">
    <text evidence="1">The sequence shown here is derived from an EMBL/GenBank/DDBJ whole genome shotgun (WGS) entry which is preliminary data.</text>
</comment>
<dbReference type="Proteomes" id="UP001159363">
    <property type="component" value="Chromosome X"/>
</dbReference>
<protein>
    <submittedName>
        <fullName evidence="1">Uncharacterized protein</fullName>
    </submittedName>
</protein>
<reference evidence="1 2" key="1">
    <citation type="submission" date="2023-02" db="EMBL/GenBank/DDBJ databases">
        <title>LHISI_Scaffold_Assembly.</title>
        <authorList>
            <person name="Stuart O.P."/>
            <person name="Cleave R."/>
            <person name="Magrath M.J.L."/>
            <person name="Mikheyev A.S."/>
        </authorList>
    </citation>
    <scope>NUCLEOTIDE SEQUENCE [LARGE SCALE GENOMIC DNA]</scope>
    <source>
        <strain evidence="1">Daus_M_001</strain>
        <tissue evidence="1">Leg muscle</tissue>
    </source>
</reference>
<gene>
    <name evidence="1" type="ORF">PR048_012555</name>
</gene>